<evidence type="ECO:0000313" key="9">
    <source>
        <dbReference type="EMBL" id="KAH7434021.1"/>
    </source>
</evidence>
<dbReference type="InterPro" id="IPR030374">
    <property type="entry name" value="PABS"/>
</dbReference>
<evidence type="ECO:0000256" key="2">
    <source>
        <dbReference type="ARBA" id="ARBA00022679"/>
    </source>
</evidence>
<dbReference type="OMA" id="EFEVQMD"/>
<dbReference type="CDD" id="cd02440">
    <property type="entry name" value="AdoMet_MTases"/>
    <property type="match status" value="1"/>
</dbReference>
<feature type="compositionally biased region" description="Polar residues" evidence="7">
    <location>
        <begin position="1"/>
        <end position="18"/>
    </location>
</feature>
<keyword evidence="2 6" id="KW-0808">Transferase</keyword>
<evidence type="ECO:0000256" key="6">
    <source>
        <dbReference type="PROSITE-ProRule" id="PRU00354"/>
    </source>
</evidence>
<dbReference type="OrthoDB" id="38125at2759"/>
<feature type="domain" description="PABS" evidence="8">
    <location>
        <begin position="168"/>
        <end position="405"/>
    </location>
</feature>
<sequence>MSPSMAETACYPSNTLTPSRDPFANPPFTVSSGSLMASYAAAPNGGVSANAATMKNLSANGILANYSAASLPSGVGPPSTGSLQGAVTPSSCHNVFSNGNPLSAVLQATNGNSAAKAVNTPAVANGSSNGSMSTNAKVAIVCNSNGQDSQGNGLPVAAQPAENPQRPSLWFEEDLSESLRWSFGLKRILHTGASKYQEIALLDTEPFGWVLTLDKRMQSAEIDEWVYHECLVHPALLLHQGPRTVFIAGGGEGSTARECLMHKSIRKIVMCDIDEEVVKFCSTHLTVNKETFQSNKLELIIADAKAELERREDKFDVIIADLADPVECGPCYTLYCQGFYHDVVKPKLNTNGIFVTQAGPAGVLSHREVFTSIYNTLKTVFTYVVAYSAHVPSYCDVWGWVLASDQPLMNQMSSEEIDRRIAQRIKGGELRYLDGPTLYASTILNRTVRESLQNEKHVYTEETARFVYGQGRSVNSFTTH</sequence>
<evidence type="ECO:0000256" key="1">
    <source>
        <dbReference type="ARBA" id="ARBA00007867"/>
    </source>
</evidence>
<dbReference type="FunFam" id="3.40.50.150:FF:000088">
    <property type="entry name" value="Polyamine aminopropyltransferase"/>
    <property type="match status" value="1"/>
</dbReference>
<dbReference type="GO" id="GO:0006596">
    <property type="term" value="P:polyamine biosynthetic process"/>
    <property type="evidence" value="ECO:0007669"/>
    <property type="project" value="UniProtKB-UniRule"/>
</dbReference>
<name>A0A8T2UCP1_CERRI</name>
<dbReference type="InterPro" id="IPR029063">
    <property type="entry name" value="SAM-dependent_MTases_sf"/>
</dbReference>
<feature type="active site" description="Proton acceptor" evidence="6">
    <location>
        <position position="321"/>
    </location>
</feature>
<gene>
    <name evidence="9" type="ORF">KP509_07G097200</name>
</gene>
<dbReference type="PANTHER" id="PTHR43317">
    <property type="entry name" value="THERMOSPERMINE SYNTHASE ACAULIS5"/>
    <property type="match status" value="1"/>
</dbReference>
<evidence type="ECO:0000256" key="7">
    <source>
        <dbReference type="SAM" id="MobiDB-lite"/>
    </source>
</evidence>
<dbReference type="EC" id="2.5.1.79" evidence="5"/>
<protein>
    <recommendedName>
        <fullName evidence="5">thermospermine synthase</fullName>
        <ecNumber evidence="5">2.5.1.79</ecNumber>
    </recommendedName>
</protein>
<dbReference type="NCBIfam" id="NF037959">
    <property type="entry name" value="MFS_SpdSyn"/>
    <property type="match status" value="1"/>
</dbReference>
<dbReference type="Pfam" id="PF01564">
    <property type="entry name" value="Spermine_synth"/>
    <property type="match status" value="1"/>
</dbReference>
<dbReference type="InterPro" id="IPR037163">
    <property type="entry name" value="Spermidine_synt_N_sf"/>
</dbReference>
<dbReference type="SUPFAM" id="SSF53335">
    <property type="entry name" value="S-adenosyl-L-methionine-dependent methyltransferases"/>
    <property type="match status" value="1"/>
</dbReference>
<accession>A0A8T2UCP1</accession>
<dbReference type="InterPro" id="IPR035246">
    <property type="entry name" value="Spermidine_synt_N"/>
</dbReference>
<proteinExistence type="inferred from homology"/>
<evidence type="ECO:0000256" key="4">
    <source>
        <dbReference type="ARBA" id="ARBA00048874"/>
    </source>
</evidence>
<dbReference type="Gene3D" id="3.40.50.150">
    <property type="entry name" value="Vaccinia Virus protein VP39"/>
    <property type="match status" value="1"/>
</dbReference>
<dbReference type="Proteomes" id="UP000825935">
    <property type="component" value="Chromosome 7"/>
</dbReference>
<keyword evidence="10" id="KW-1185">Reference proteome</keyword>
<feature type="region of interest" description="Disordered" evidence="7">
    <location>
        <begin position="1"/>
        <end position="23"/>
    </location>
</feature>
<dbReference type="Gene3D" id="2.30.140.10">
    <property type="entry name" value="Spermidine synthase, tetramerisation domain"/>
    <property type="match status" value="1"/>
</dbReference>
<evidence type="ECO:0000256" key="5">
    <source>
        <dbReference type="ARBA" id="ARBA00049721"/>
    </source>
</evidence>
<evidence type="ECO:0000259" key="8">
    <source>
        <dbReference type="PROSITE" id="PS51006"/>
    </source>
</evidence>
<dbReference type="PROSITE" id="PS51006">
    <property type="entry name" value="PABS_2"/>
    <property type="match status" value="1"/>
</dbReference>
<organism evidence="9 10">
    <name type="scientific">Ceratopteris richardii</name>
    <name type="common">Triangle waterfern</name>
    <dbReference type="NCBI Taxonomy" id="49495"/>
    <lineage>
        <taxon>Eukaryota</taxon>
        <taxon>Viridiplantae</taxon>
        <taxon>Streptophyta</taxon>
        <taxon>Embryophyta</taxon>
        <taxon>Tracheophyta</taxon>
        <taxon>Polypodiopsida</taxon>
        <taxon>Polypodiidae</taxon>
        <taxon>Polypodiales</taxon>
        <taxon>Pteridineae</taxon>
        <taxon>Pteridaceae</taxon>
        <taxon>Parkerioideae</taxon>
        <taxon>Ceratopteris</taxon>
    </lineage>
</organism>
<reference evidence="9" key="1">
    <citation type="submission" date="2021-08" db="EMBL/GenBank/DDBJ databases">
        <title>WGS assembly of Ceratopteris richardii.</title>
        <authorList>
            <person name="Marchant D.B."/>
            <person name="Chen G."/>
            <person name="Jenkins J."/>
            <person name="Shu S."/>
            <person name="Leebens-Mack J."/>
            <person name="Grimwood J."/>
            <person name="Schmutz J."/>
            <person name="Soltis P."/>
            <person name="Soltis D."/>
            <person name="Chen Z.-H."/>
        </authorList>
    </citation>
    <scope>NUCLEOTIDE SEQUENCE</scope>
    <source>
        <strain evidence="9">Whitten #5841</strain>
        <tissue evidence="9">Leaf</tissue>
    </source>
</reference>
<dbReference type="HAMAP" id="MF_00198">
    <property type="entry name" value="Spermidine_synth"/>
    <property type="match status" value="1"/>
</dbReference>
<dbReference type="PANTHER" id="PTHR43317:SF1">
    <property type="entry name" value="THERMOSPERMINE SYNTHASE ACAULIS5"/>
    <property type="match status" value="1"/>
</dbReference>
<evidence type="ECO:0000256" key="3">
    <source>
        <dbReference type="ARBA" id="ARBA00023115"/>
    </source>
</evidence>
<dbReference type="GO" id="GO:0010487">
    <property type="term" value="F:thermospermine synthase activity"/>
    <property type="evidence" value="ECO:0007669"/>
    <property type="project" value="UniProtKB-EC"/>
</dbReference>
<comment type="catalytic activity">
    <reaction evidence="4">
        <text>S-adenosyl 3-(methylsulfanyl)propylamine + spermidine = thermospermine + S-methyl-5'-thioadenosine + H(+)</text>
        <dbReference type="Rhea" id="RHEA:30515"/>
        <dbReference type="ChEBI" id="CHEBI:15378"/>
        <dbReference type="ChEBI" id="CHEBI:17509"/>
        <dbReference type="ChEBI" id="CHEBI:57443"/>
        <dbReference type="ChEBI" id="CHEBI:57834"/>
        <dbReference type="ChEBI" id="CHEBI:59903"/>
        <dbReference type="EC" id="2.5.1.79"/>
    </reaction>
</comment>
<comment type="similarity">
    <text evidence="1">Belongs to the spermidine/spermine synthase family.</text>
</comment>
<evidence type="ECO:0000313" key="10">
    <source>
        <dbReference type="Proteomes" id="UP000825935"/>
    </source>
</evidence>
<dbReference type="EMBL" id="CM035412">
    <property type="protein sequence ID" value="KAH7434021.1"/>
    <property type="molecule type" value="Genomic_DNA"/>
</dbReference>
<keyword evidence="3 6" id="KW-0620">Polyamine biosynthesis</keyword>
<dbReference type="InterPro" id="IPR001045">
    <property type="entry name" value="Spermi_synthase"/>
</dbReference>
<comment type="caution">
    <text evidence="9">The sequence shown here is derived from an EMBL/GenBank/DDBJ whole genome shotgun (WGS) entry which is preliminary data.</text>
</comment>
<dbReference type="Pfam" id="PF17284">
    <property type="entry name" value="Spermine_synt_N"/>
    <property type="match status" value="1"/>
</dbReference>
<dbReference type="AlphaFoldDB" id="A0A8T2UCP1"/>